<reference evidence="3 4" key="1">
    <citation type="submission" date="2015-09" db="EMBL/GenBank/DDBJ databases">
        <title>Draft genome of the scarab beetle Oryctes borbonicus.</title>
        <authorList>
            <person name="Meyer J.M."/>
            <person name="Markov G.V."/>
            <person name="Baskaran P."/>
            <person name="Herrmann M."/>
            <person name="Sommer R.J."/>
            <person name="Roedelsperger C."/>
        </authorList>
    </citation>
    <scope>NUCLEOTIDE SEQUENCE [LARGE SCALE GENOMIC DNA]</scope>
    <source>
        <strain evidence="3">OB123</strain>
        <tissue evidence="3">Whole animal</tissue>
    </source>
</reference>
<dbReference type="InterPro" id="IPR031446">
    <property type="entry name" value="PCM1_C"/>
</dbReference>
<dbReference type="GO" id="GO:0034451">
    <property type="term" value="C:centriolar satellite"/>
    <property type="evidence" value="ECO:0007669"/>
    <property type="project" value="TreeGrafter"/>
</dbReference>
<dbReference type="GO" id="GO:0071539">
    <property type="term" value="P:protein localization to centrosome"/>
    <property type="evidence" value="ECO:0007669"/>
    <property type="project" value="InterPro"/>
</dbReference>
<keyword evidence="4" id="KW-1185">Reference proteome</keyword>
<feature type="compositionally biased region" description="Polar residues" evidence="1">
    <location>
        <begin position="12"/>
        <end position="22"/>
    </location>
</feature>
<feature type="compositionally biased region" description="Polar residues" evidence="1">
    <location>
        <begin position="123"/>
        <end position="133"/>
    </location>
</feature>
<dbReference type="GO" id="GO:0034454">
    <property type="term" value="P:microtubule anchoring at centrosome"/>
    <property type="evidence" value="ECO:0007669"/>
    <property type="project" value="InterPro"/>
</dbReference>
<protein>
    <recommendedName>
        <fullName evidence="2">Pericentriolar material 1 protein C-terminal domain-containing protein</fullName>
    </recommendedName>
</protein>
<gene>
    <name evidence="3" type="ORF">AMK59_1544</name>
</gene>
<feature type="domain" description="Pericentriolar material 1 protein C-terminal" evidence="2">
    <location>
        <begin position="539"/>
        <end position="602"/>
    </location>
</feature>
<evidence type="ECO:0000313" key="4">
    <source>
        <dbReference type="Proteomes" id="UP000051574"/>
    </source>
</evidence>
<feature type="non-terminal residue" evidence="3">
    <location>
        <position position="1"/>
    </location>
</feature>
<feature type="compositionally biased region" description="Polar residues" evidence="1">
    <location>
        <begin position="381"/>
        <end position="431"/>
    </location>
</feature>
<dbReference type="EMBL" id="LJIG01002653">
    <property type="protein sequence ID" value="KRT84287.1"/>
    <property type="molecule type" value="Genomic_DNA"/>
</dbReference>
<comment type="caution">
    <text evidence="3">The sequence shown here is derived from an EMBL/GenBank/DDBJ whole genome shotgun (WGS) entry which is preliminary data.</text>
</comment>
<proteinExistence type="predicted"/>
<dbReference type="GO" id="GO:0036064">
    <property type="term" value="C:ciliary basal body"/>
    <property type="evidence" value="ECO:0007669"/>
    <property type="project" value="TreeGrafter"/>
</dbReference>
<evidence type="ECO:0000259" key="2">
    <source>
        <dbReference type="Pfam" id="PF15717"/>
    </source>
</evidence>
<feature type="compositionally biased region" description="Acidic residues" evidence="1">
    <location>
        <begin position="1"/>
        <end position="10"/>
    </location>
</feature>
<evidence type="ECO:0000256" key="1">
    <source>
        <dbReference type="SAM" id="MobiDB-lite"/>
    </source>
</evidence>
<feature type="compositionally biased region" description="Polar residues" evidence="1">
    <location>
        <begin position="785"/>
        <end position="796"/>
    </location>
</feature>
<dbReference type="OrthoDB" id="2125770at2759"/>
<sequence>DEGGEDDINEYSELNSSGEASNVQMIQPMAALNYPTSNYVKHKSAEPSLDIPESYMRTSSHTPDHSIHSVAGSGARAPAGRSRSNNERDTQNKSQVQKQLELIRSVCDSMLEQQTLAKEPPAVTQNVRNNLTPSPFYLDPRQFGSSNHQPGNALNIVHPVIDAGWTPPNSSQSNIMFNDASGYQNWLTTNTLQTQAFMLNTLNQCCQMLWLQQRELGSLRNTITTMQEKLQTSFEQNNPIPLYEGSNSCVYPVAMPPPDSREGSQIRTGFVNSKMNQVSSATSLPNLNHPHATHTTNTIESAYANQNNLHNARILESSLNNSVHQNAASGHANNTLLQSVNQSLPSQIWNGQALNNQVAPGNRANNYWDNFRSYSRQNLLSSKSNEGLQNQSSATERTSNTTERCSYTLPSFSTQKRNPTQQDSLNSSIDNTPKRKTTFKSPRQPLNTESIASSIPPDVLNVNEIQISHHKSNENSDLMELPLQLGLFEQFTDTFDHLTTTNTNRPETHDCKNCIVPNQRNRNEWHNNTNHTNRRSKSKLFEELRENVYKEVASLISANQGRPHFLIQLFRDLQLVSSDPMRRKTLQAIQSLISHSLSSNASSVFQQATNAQTMGIDNDVLAHYPSYFEVPANSWNHLRLNIESDSSLDTDCPDYLSEVLEFLNSHSNDILQQNLLDSLKDLLTECTFSSVFLNNNKDSIIQKHFANFATEAFEQYKGKRVQDVRMNILHTIEDLLKGEISLITLMRETMPDDLNSLMASDTSGLQATQNIPFDLSSQLPTCNVAEDSNSTPQIQNGDLAEADQSR</sequence>
<feature type="compositionally biased region" description="Low complexity" evidence="1">
    <location>
        <begin position="71"/>
        <end position="83"/>
    </location>
</feature>
<dbReference type="Pfam" id="PF15717">
    <property type="entry name" value="PCM1_C"/>
    <property type="match status" value="1"/>
</dbReference>
<dbReference type="PANTHER" id="PTHR14164">
    <property type="entry name" value="PERICENTRIOLAR MATERIAL 1-RELATED"/>
    <property type="match status" value="1"/>
</dbReference>
<evidence type="ECO:0000313" key="3">
    <source>
        <dbReference type="EMBL" id="KRT84287.1"/>
    </source>
</evidence>
<feature type="region of interest" description="Disordered" evidence="1">
    <location>
        <begin position="381"/>
        <end position="454"/>
    </location>
</feature>
<name>A0A0T6BAH1_9SCAR</name>
<dbReference type="PANTHER" id="PTHR14164:SF12">
    <property type="entry name" value="PERICENTRIOLAR MATERIAL 1 PROTEIN"/>
    <property type="match status" value="1"/>
</dbReference>
<organism evidence="3 4">
    <name type="scientific">Oryctes borbonicus</name>
    <dbReference type="NCBI Taxonomy" id="1629725"/>
    <lineage>
        <taxon>Eukaryota</taxon>
        <taxon>Metazoa</taxon>
        <taxon>Ecdysozoa</taxon>
        <taxon>Arthropoda</taxon>
        <taxon>Hexapoda</taxon>
        <taxon>Insecta</taxon>
        <taxon>Pterygota</taxon>
        <taxon>Neoptera</taxon>
        <taxon>Endopterygota</taxon>
        <taxon>Coleoptera</taxon>
        <taxon>Polyphaga</taxon>
        <taxon>Scarabaeiformia</taxon>
        <taxon>Scarabaeidae</taxon>
        <taxon>Dynastinae</taxon>
        <taxon>Oryctes</taxon>
    </lineage>
</organism>
<feature type="compositionally biased region" description="Polar residues" evidence="1">
    <location>
        <begin position="439"/>
        <end position="453"/>
    </location>
</feature>
<feature type="region of interest" description="Disordered" evidence="1">
    <location>
        <begin position="1"/>
        <end position="22"/>
    </location>
</feature>
<dbReference type="Proteomes" id="UP000051574">
    <property type="component" value="Unassembled WGS sequence"/>
</dbReference>
<feature type="non-terminal residue" evidence="3">
    <location>
        <position position="806"/>
    </location>
</feature>
<feature type="region of interest" description="Disordered" evidence="1">
    <location>
        <begin position="53"/>
        <end position="97"/>
    </location>
</feature>
<dbReference type="GO" id="GO:1905515">
    <property type="term" value="P:non-motile cilium assembly"/>
    <property type="evidence" value="ECO:0007669"/>
    <property type="project" value="TreeGrafter"/>
</dbReference>
<feature type="region of interest" description="Disordered" evidence="1">
    <location>
        <begin position="117"/>
        <end position="150"/>
    </location>
</feature>
<accession>A0A0T6BAH1</accession>
<feature type="region of interest" description="Disordered" evidence="1">
    <location>
        <begin position="785"/>
        <end position="806"/>
    </location>
</feature>
<dbReference type="InterPro" id="IPR024138">
    <property type="entry name" value="Pericentriolar_Pcm1"/>
</dbReference>
<dbReference type="AlphaFoldDB" id="A0A0T6BAH1"/>